<evidence type="ECO:0000313" key="5">
    <source>
        <dbReference type="Proteomes" id="UP000009131"/>
    </source>
</evidence>
<dbReference type="PANTHER" id="PTHR34862">
    <property type="entry name" value="SPARK DOMAIN-CONTAINING PROTEIN"/>
    <property type="match status" value="1"/>
</dbReference>
<keyword evidence="5" id="KW-1185">Reference proteome</keyword>
<name>G7E593_MIXOS</name>
<feature type="domain" description="DUF7729" evidence="3">
    <location>
        <begin position="41"/>
        <end position="216"/>
    </location>
</feature>
<dbReference type="InParanoid" id="G7E593"/>
<feature type="region of interest" description="Disordered" evidence="1">
    <location>
        <begin position="226"/>
        <end position="249"/>
    </location>
</feature>
<dbReference type="EMBL" id="BABT02000150">
    <property type="protein sequence ID" value="GAA98003.1"/>
    <property type="molecule type" value="Genomic_DNA"/>
</dbReference>
<dbReference type="Proteomes" id="UP000009131">
    <property type="component" value="Unassembled WGS sequence"/>
</dbReference>
<sequence length="279" mass="27161">MVYTKHAVALAGLSWALSAGAQSLGSLSTNCEAAASGLISGDFASCSNILGLLTIATGSSSASIVTPLQGYLTTLCADPACSSATITAAASSIASGCSTDLASGSETAQLLYAVVNNFNSIRDVGCVKETANNTYCLTQVLSDVQTAQGSNVTISTLESLLTSGNGISSIPSSALCTNCGKAIYIVGAPLLAANGTLSNSTITSSVSSECGADFVNGVFPSGIENGTSTSSSTTSSASPSGTSGSSSSSTSAASGLFASSRSIVAMCGLMLAGALALIA</sequence>
<dbReference type="Pfam" id="PF24855">
    <property type="entry name" value="DUF7729"/>
    <property type="match status" value="1"/>
</dbReference>
<dbReference type="InterPro" id="IPR056146">
    <property type="entry name" value="DUF7729"/>
</dbReference>
<dbReference type="eggNOG" id="ENOG502S9QB">
    <property type="taxonomic scope" value="Eukaryota"/>
</dbReference>
<dbReference type="PANTHER" id="PTHR34862:SF1">
    <property type="entry name" value="SPARK DOMAIN-CONTAINING PROTEIN"/>
    <property type="match status" value="1"/>
</dbReference>
<gene>
    <name evidence="4" type="primary">Mo04683</name>
    <name evidence="4" type="ORF">E5Q_04683</name>
</gene>
<protein>
    <recommendedName>
        <fullName evidence="3">DUF7729 domain-containing protein</fullName>
    </recommendedName>
</protein>
<evidence type="ECO:0000256" key="2">
    <source>
        <dbReference type="SAM" id="SignalP"/>
    </source>
</evidence>
<comment type="caution">
    <text evidence="4">The sequence shown here is derived from an EMBL/GenBank/DDBJ whole genome shotgun (WGS) entry which is preliminary data.</text>
</comment>
<dbReference type="STRING" id="764103.G7E593"/>
<reference evidence="4 5" key="2">
    <citation type="journal article" date="2012" name="Open Biol.">
        <title>Characteristics of nucleosomes and linker DNA regions on the genome of the basidiomycete Mixia osmundae revealed by mono- and dinucleosome mapping.</title>
        <authorList>
            <person name="Nishida H."/>
            <person name="Kondo S."/>
            <person name="Matsumoto T."/>
            <person name="Suzuki Y."/>
            <person name="Yoshikawa H."/>
            <person name="Taylor T.D."/>
            <person name="Sugiyama J."/>
        </authorList>
    </citation>
    <scope>NUCLEOTIDE SEQUENCE [LARGE SCALE GENOMIC DNA]</scope>
    <source>
        <strain evidence="5">CBS 9802 / IAM 14324 / JCM 22182 / KY 12970</strain>
    </source>
</reference>
<reference evidence="4 5" key="1">
    <citation type="journal article" date="2011" name="J. Gen. Appl. Microbiol.">
        <title>Draft genome sequencing of the enigmatic basidiomycete Mixia osmundae.</title>
        <authorList>
            <person name="Nishida H."/>
            <person name="Nagatsuka Y."/>
            <person name="Sugiyama J."/>
        </authorList>
    </citation>
    <scope>NUCLEOTIDE SEQUENCE [LARGE SCALE GENOMIC DNA]</scope>
    <source>
        <strain evidence="5">CBS 9802 / IAM 14324 / JCM 22182 / KY 12970</strain>
    </source>
</reference>
<organism evidence="4 5">
    <name type="scientific">Mixia osmundae (strain CBS 9802 / IAM 14324 / JCM 22182 / KY 12970)</name>
    <dbReference type="NCBI Taxonomy" id="764103"/>
    <lineage>
        <taxon>Eukaryota</taxon>
        <taxon>Fungi</taxon>
        <taxon>Dikarya</taxon>
        <taxon>Basidiomycota</taxon>
        <taxon>Pucciniomycotina</taxon>
        <taxon>Mixiomycetes</taxon>
        <taxon>Mixiales</taxon>
        <taxon>Mixiaceae</taxon>
        <taxon>Mixia</taxon>
    </lineage>
</organism>
<feature type="chain" id="PRO_5009955748" description="DUF7729 domain-containing protein" evidence="2">
    <location>
        <begin position="22"/>
        <end position="279"/>
    </location>
</feature>
<evidence type="ECO:0000256" key="1">
    <source>
        <dbReference type="SAM" id="MobiDB-lite"/>
    </source>
</evidence>
<dbReference type="AlphaFoldDB" id="G7E593"/>
<feature type="signal peptide" evidence="2">
    <location>
        <begin position="1"/>
        <end position="21"/>
    </location>
</feature>
<dbReference type="HOGENOM" id="CLU_084277_0_0_1"/>
<dbReference type="OMA" id="SNEYCAA"/>
<dbReference type="RefSeq" id="XP_014569441.1">
    <property type="nucleotide sequence ID" value="XM_014713955.1"/>
</dbReference>
<proteinExistence type="predicted"/>
<accession>G7E593</accession>
<dbReference type="OrthoDB" id="2536450at2759"/>
<evidence type="ECO:0000313" key="4">
    <source>
        <dbReference type="EMBL" id="GAA98003.1"/>
    </source>
</evidence>
<keyword evidence="2" id="KW-0732">Signal</keyword>
<evidence type="ECO:0000259" key="3">
    <source>
        <dbReference type="Pfam" id="PF24855"/>
    </source>
</evidence>